<protein>
    <submittedName>
        <fullName evidence="2">NERD domain-containing protein</fullName>
    </submittedName>
</protein>
<name>A0ABR8X6T1_9MICO</name>
<organism evidence="2 3">
    <name type="scientific">Microbacterium gallinarum</name>
    <dbReference type="NCBI Taxonomy" id="2762209"/>
    <lineage>
        <taxon>Bacteria</taxon>
        <taxon>Bacillati</taxon>
        <taxon>Actinomycetota</taxon>
        <taxon>Actinomycetes</taxon>
        <taxon>Micrococcales</taxon>
        <taxon>Microbacteriaceae</taxon>
        <taxon>Microbacterium</taxon>
    </lineage>
</organism>
<accession>A0ABR8X6T1</accession>
<sequence>MGALGELEVARLLDQLGPEWFAMHAVPVGSAGSDLDHIVIGPGGVFTINSKFHEGGNVWVASRRLLVNGQRTDHLRNAEFEARRAAKLLTQAARKPVDVTPVIAIVAARRLTIRERPERVVGT</sequence>
<gene>
    <name evidence="2" type="ORF">H9622_15665</name>
</gene>
<dbReference type="EMBL" id="JACSPM010000011">
    <property type="protein sequence ID" value="MBD8025019.1"/>
    <property type="molecule type" value="Genomic_DNA"/>
</dbReference>
<keyword evidence="3" id="KW-1185">Reference proteome</keyword>
<evidence type="ECO:0000259" key="1">
    <source>
        <dbReference type="PROSITE" id="PS50965"/>
    </source>
</evidence>
<dbReference type="PROSITE" id="PS50965">
    <property type="entry name" value="NERD"/>
    <property type="match status" value="1"/>
</dbReference>
<proteinExistence type="predicted"/>
<comment type="caution">
    <text evidence="2">The sequence shown here is derived from an EMBL/GenBank/DDBJ whole genome shotgun (WGS) entry which is preliminary data.</text>
</comment>
<dbReference type="Pfam" id="PF08378">
    <property type="entry name" value="NERD"/>
    <property type="match status" value="1"/>
</dbReference>
<dbReference type="Proteomes" id="UP000602532">
    <property type="component" value="Unassembled WGS sequence"/>
</dbReference>
<evidence type="ECO:0000313" key="2">
    <source>
        <dbReference type="EMBL" id="MBD8025019.1"/>
    </source>
</evidence>
<reference evidence="2 3" key="1">
    <citation type="submission" date="2020-08" db="EMBL/GenBank/DDBJ databases">
        <title>A Genomic Blueprint of the Chicken Gut Microbiome.</title>
        <authorList>
            <person name="Gilroy R."/>
            <person name="Ravi A."/>
            <person name="Getino M."/>
            <person name="Pursley I."/>
            <person name="Horton D.L."/>
            <person name="Alikhan N.-F."/>
            <person name="Baker D."/>
            <person name="Gharbi K."/>
            <person name="Hall N."/>
            <person name="Watson M."/>
            <person name="Adriaenssens E.M."/>
            <person name="Foster-Nyarko E."/>
            <person name="Jarju S."/>
            <person name="Secka A."/>
            <person name="Antonio M."/>
            <person name="Oren A."/>
            <person name="Chaudhuri R."/>
            <person name="La Ragione R.M."/>
            <person name="Hildebrand F."/>
            <person name="Pallen M.J."/>
        </authorList>
    </citation>
    <scope>NUCLEOTIDE SEQUENCE [LARGE SCALE GENOMIC DNA]</scope>
    <source>
        <strain evidence="2 3">Sa1CUA4</strain>
    </source>
</reference>
<dbReference type="InterPro" id="IPR011528">
    <property type="entry name" value="NERD"/>
</dbReference>
<evidence type="ECO:0000313" key="3">
    <source>
        <dbReference type="Proteomes" id="UP000602532"/>
    </source>
</evidence>
<dbReference type="RefSeq" id="WP_191767362.1">
    <property type="nucleotide sequence ID" value="NZ_JACSPM010000011.1"/>
</dbReference>
<feature type="domain" description="NERD" evidence="1">
    <location>
        <begin position="1"/>
        <end position="112"/>
    </location>
</feature>